<dbReference type="InterPro" id="IPR001173">
    <property type="entry name" value="Glyco_trans_2-like"/>
</dbReference>
<name>A0ABQ4R644_9HYPH</name>
<keyword evidence="2" id="KW-0808">Transferase</keyword>
<evidence type="ECO:0000313" key="3">
    <source>
        <dbReference type="Proteomes" id="UP001055167"/>
    </source>
</evidence>
<accession>A0ABQ4R644</accession>
<gene>
    <name evidence="2" type="primary">arnC_4</name>
    <name evidence="2" type="ORF">OPKNFCMD_5889</name>
</gene>
<dbReference type="EMBL" id="BPQH01000025">
    <property type="protein sequence ID" value="GJD53118.1"/>
    <property type="molecule type" value="Genomic_DNA"/>
</dbReference>
<evidence type="ECO:0000313" key="2">
    <source>
        <dbReference type="EMBL" id="GJD53118.1"/>
    </source>
</evidence>
<reference evidence="2" key="1">
    <citation type="journal article" date="2021" name="Front. Microbiol.">
        <title>Comprehensive Comparative Genomics and Phenotyping of Methylobacterium Species.</title>
        <authorList>
            <person name="Alessa O."/>
            <person name="Ogura Y."/>
            <person name="Fujitani Y."/>
            <person name="Takami H."/>
            <person name="Hayashi T."/>
            <person name="Sahin N."/>
            <person name="Tani A."/>
        </authorList>
    </citation>
    <scope>NUCLEOTIDE SEQUENCE</scope>
    <source>
        <strain evidence="2">KCTC 52305</strain>
    </source>
</reference>
<dbReference type="Proteomes" id="UP001055167">
    <property type="component" value="Unassembled WGS sequence"/>
</dbReference>
<dbReference type="PANTHER" id="PTHR43685:SF11">
    <property type="entry name" value="GLYCOSYLTRANSFERASE TAGX-RELATED"/>
    <property type="match status" value="1"/>
</dbReference>
<organism evidence="2 3">
    <name type="scientific">Methylobacterium crusticola</name>
    <dbReference type="NCBI Taxonomy" id="1697972"/>
    <lineage>
        <taxon>Bacteria</taxon>
        <taxon>Pseudomonadati</taxon>
        <taxon>Pseudomonadota</taxon>
        <taxon>Alphaproteobacteria</taxon>
        <taxon>Hyphomicrobiales</taxon>
        <taxon>Methylobacteriaceae</taxon>
        <taxon>Methylobacterium</taxon>
    </lineage>
</organism>
<dbReference type="Pfam" id="PF00535">
    <property type="entry name" value="Glycos_transf_2"/>
    <property type="match status" value="1"/>
</dbReference>
<dbReference type="InterPro" id="IPR050834">
    <property type="entry name" value="Glycosyltransf_2"/>
</dbReference>
<dbReference type="Gene3D" id="3.90.550.10">
    <property type="entry name" value="Spore Coat Polysaccharide Biosynthesis Protein SpsA, Chain A"/>
    <property type="match status" value="1"/>
</dbReference>
<sequence length="315" mass="34786">MAMNVGMPQVSVVIPLYQKADVIAETLRAVLGQTFADFELVVVDDGSRDGGGAIVEAIADPRIRLIRQANQGEAAARNRGVREARADWIAFLDADDLWTDTHLEDLVAAAAAGDAILVFSNYVLSSAARPVIPAAVPSQRVDDFFKFALTVYGYPVHPSAVMIRRAALVTAGLFPVGVQMGGDTDTWCRLALHGAFRYVARPTAVYRDGHPTSVLASQLQRAPLPPSFERTLADLAHHQKLPRRLASTAHRYKNFLMLEYARQLLDRGDSVAARRVLLRQCRIHQDPVRYLKRLLRTWSVGHNLYTMIRPAAAAR</sequence>
<feature type="domain" description="Glycosyltransferase 2-like" evidence="1">
    <location>
        <begin position="11"/>
        <end position="125"/>
    </location>
</feature>
<dbReference type="SUPFAM" id="SSF53448">
    <property type="entry name" value="Nucleotide-diphospho-sugar transferases"/>
    <property type="match status" value="1"/>
</dbReference>
<protein>
    <submittedName>
        <fullName evidence="2">Undecaprenyl-phosphate 4-deoxy-4-formamido-L-arabinose transferase</fullName>
    </submittedName>
</protein>
<dbReference type="InterPro" id="IPR029044">
    <property type="entry name" value="Nucleotide-diphossugar_trans"/>
</dbReference>
<evidence type="ECO:0000259" key="1">
    <source>
        <dbReference type="Pfam" id="PF00535"/>
    </source>
</evidence>
<dbReference type="PANTHER" id="PTHR43685">
    <property type="entry name" value="GLYCOSYLTRANSFERASE"/>
    <property type="match status" value="1"/>
</dbReference>
<reference evidence="2" key="2">
    <citation type="submission" date="2021-08" db="EMBL/GenBank/DDBJ databases">
        <authorList>
            <person name="Tani A."/>
            <person name="Ola A."/>
            <person name="Ogura Y."/>
            <person name="Katsura K."/>
            <person name="Hayashi T."/>
        </authorList>
    </citation>
    <scope>NUCLEOTIDE SEQUENCE</scope>
    <source>
        <strain evidence="2">KCTC 52305</strain>
    </source>
</reference>
<keyword evidence="3" id="KW-1185">Reference proteome</keyword>
<dbReference type="RefSeq" id="WP_203236330.1">
    <property type="nucleotide sequence ID" value="NZ_BPQH01000025.1"/>
</dbReference>
<proteinExistence type="predicted"/>
<comment type="caution">
    <text evidence="2">The sequence shown here is derived from an EMBL/GenBank/DDBJ whole genome shotgun (WGS) entry which is preliminary data.</text>
</comment>
<dbReference type="GO" id="GO:0016740">
    <property type="term" value="F:transferase activity"/>
    <property type="evidence" value="ECO:0007669"/>
    <property type="project" value="UniProtKB-KW"/>
</dbReference>